<dbReference type="InterPro" id="IPR015865">
    <property type="entry name" value="Riboflavin_kinase_bac/euk"/>
</dbReference>
<evidence type="ECO:0000256" key="15">
    <source>
        <dbReference type="PIRNR" id="PIRNR004491"/>
    </source>
</evidence>
<evidence type="ECO:0000256" key="8">
    <source>
        <dbReference type="ARBA" id="ARBA00022741"/>
    </source>
</evidence>
<dbReference type="NCBIfam" id="TIGR00125">
    <property type="entry name" value="cyt_tran_rel"/>
    <property type="match status" value="1"/>
</dbReference>
<evidence type="ECO:0000256" key="12">
    <source>
        <dbReference type="ARBA" id="ARBA00023268"/>
    </source>
</evidence>
<dbReference type="Proteomes" id="UP001200145">
    <property type="component" value="Unassembled WGS sequence"/>
</dbReference>
<dbReference type="RefSeq" id="WP_234865956.1">
    <property type="nucleotide sequence ID" value="NZ_JAKEVY010000002.1"/>
</dbReference>
<comment type="catalytic activity">
    <reaction evidence="14 15">
        <text>FMN + ATP + H(+) = FAD + diphosphate</text>
        <dbReference type="Rhea" id="RHEA:17237"/>
        <dbReference type="ChEBI" id="CHEBI:15378"/>
        <dbReference type="ChEBI" id="CHEBI:30616"/>
        <dbReference type="ChEBI" id="CHEBI:33019"/>
        <dbReference type="ChEBI" id="CHEBI:57692"/>
        <dbReference type="ChEBI" id="CHEBI:58210"/>
        <dbReference type="EC" id="2.7.7.2"/>
    </reaction>
</comment>
<protein>
    <recommendedName>
        <fullName evidence="15">Riboflavin biosynthesis protein</fullName>
    </recommendedName>
    <domain>
        <recommendedName>
            <fullName evidence="15">Riboflavin kinase</fullName>
            <ecNumber evidence="15">2.7.1.26</ecNumber>
        </recommendedName>
        <alternativeName>
            <fullName evidence="15">Flavokinase</fullName>
        </alternativeName>
    </domain>
    <domain>
        <recommendedName>
            <fullName evidence="15">FMN adenylyltransferase</fullName>
            <ecNumber evidence="15">2.7.7.2</ecNumber>
        </recommendedName>
        <alternativeName>
            <fullName evidence="15">FAD pyrophosphorylase</fullName>
        </alternativeName>
        <alternativeName>
            <fullName evidence="15">FAD synthase</fullName>
        </alternativeName>
    </domain>
</protein>
<evidence type="ECO:0000256" key="1">
    <source>
        <dbReference type="ARBA" id="ARBA00002121"/>
    </source>
</evidence>
<dbReference type="SUPFAM" id="SSF82114">
    <property type="entry name" value="Riboflavin kinase-like"/>
    <property type="match status" value="1"/>
</dbReference>
<dbReference type="NCBIfam" id="NF004162">
    <property type="entry name" value="PRK05627.1-5"/>
    <property type="match status" value="1"/>
</dbReference>
<comment type="similarity">
    <text evidence="15">Belongs to the ribF family.</text>
</comment>
<comment type="function">
    <text evidence="1">Catalyzes the phosphorylation of riboflavin to FMN followed by the adenylation of FMN to FAD.</text>
</comment>
<comment type="pathway">
    <text evidence="3 15">Cofactor biosynthesis; FMN biosynthesis; FMN from riboflavin (ATP route): step 1/1.</text>
</comment>
<dbReference type="InterPro" id="IPR004821">
    <property type="entry name" value="Cyt_trans-like"/>
</dbReference>
<evidence type="ECO:0000256" key="4">
    <source>
        <dbReference type="ARBA" id="ARBA00022630"/>
    </source>
</evidence>
<keyword evidence="4 15" id="KW-0285">Flavoprotein</keyword>
<reference evidence="17 18" key="1">
    <citation type="submission" date="2022-01" db="EMBL/GenBank/DDBJ databases">
        <title>Flavihumibacter sp. nov., isolated from sediment of a river.</title>
        <authorList>
            <person name="Liu H."/>
        </authorList>
    </citation>
    <scope>NUCLEOTIDE SEQUENCE [LARGE SCALE GENOMIC DNA]</scope>
    <source>
        <strain evidence="17 18">RY-1</strain>
    </source>
</reference>
<dbReference type="PANTHER" id="PTHR22749">
    <property type="entry name" value="RIBOFLAVIN KINASE/FMN ADENYLYLTRANSFERASE"/>
    <property type="match status" value="1"/>
</dbReference>
<dbReference type="PIRSF" id="PIRSF004491">
    <property type="entry name" value="FAD_Synth"/>
    <property type="match status" value="1"/>
</dbReference>
<dbReference type="InterPro" id="IPR023468">
    <property type="entry name" value="Riboflavin_kinase"/>
</dbReference>
<evidence type="ECO:0000313" key="18">
    <source>
        <dbReference type="Proteomes" id="UP001200145"/>
    </source>
</evidence>
<name>A0ABS9BIE4_9BACT</name>
<accession>A0ABS9BIE4</accession>
<evidence type="ECO:0000256" key="9">
    <source>
        <dbReference type="ARBA" id="ARBA00022777"/>
    </source>
</evidence>
<gene>
    <name evidence="17" type="ORF">L0U88_10245</name>
</gene>
<dbReference type="NCBIfam" id="TIGR00083">
    <property type="entry name" value="ribF"/>
    <property type="match status" value="1"/>
</dbReference>
<dbReference type="InterPro" id="IPR002606">
    <property type="entry name" value="Riboflavin_kinase_bac"/>
</dbReference>
<keyword evidence="5 15" id="KW-0288">FMN</keyword>
<keyword evidence="6 15" id="KW-0808">Transferase</keyword>
<evidence type="ECO:0000256" key="13">
    <source>
        <dbReference type="ARBA" id="ARBA00047880"/>
    </source>
</evidence>
<comment type="caution">
    <text evidence="17">The sequence shown here is derived from an EMBL/GenBank/DDBJ whole genome shotgun (WGS) entry which is preliminary data.</text>
</comment>
<evidence type="ECO:0000256" key="7">
    <source>
        <dbReference type="ARBA" id="ARBA00022695"/>
    </source>
</evidence>
<dbReference type="SUPFAM" id="SSF52374">
    <property type="entry name" value="Nucleotidylyl transferase"/>
    <property type="match status" value="1"/>
</dbReference>
<evidence type="ECO:0000313" key="17">
    <source>
        <dbReference type="EMBL" id="MCF1715005.1"/>
    </source>
</evidence>
<dbReference type="Gene3D" id="2.40.30.30">
    <property type="entry name" value="Riboflavin kinase-like"/>
    <property type="match status" value="1"/>
</dbReference>
<dbReference type="SMART" id="SM00904">
    <property type="entry name" value="Flavokinase"/>
    <property type="match status" value="1"/>
</dbReference>
<keyword evidence="11 15" id="KW-0067">ATP-binding</keyword>
<dbReference type="InterPro" id="IPR014729">
    <property type="entry name" value="Rossmann-like_a/b/a_fold"/>
</dbReference>
<comment type="catalytic activity">
    <reaction evidence="13 15">
        <text>riboflavin + ATP = FMN + ADP + H(+)</text>
        <dbReference type="Rhea" id="RHEA:14357"/>
        <dbReference type="ChEBI" id="CHEBI:15378"/>
        <dbReference type="ChEBI" id="CHEBI:30616"/>
        <dbReference type="ChEBI" id="CHEBI:57986"/>
        <dbReference type="ChEBI" id="CHEBI:58210"/>
        <dbReference type="ChEBI" id="CHEBI:456216"/>
        <dbReference type="EC" id="2.7.1.26"/>
    </reaction>
</comment>
<dbReference type="Pfam" id="PF06574">
    <property type="entry name" value="FAD_syn"/>
    <property type="match status" value="1"/>
</dbReference>
<keyword evidence="12" id="KW-0511">Multifunctional enzyme</keyword>
<dbReference type="EC" id="2.7.1.26" evidence="15"/>
<evidence type="ECO:0000259" key="16">
    <source>
        <dbReference type="SMART" id="SM00904"/>
    </source>
</evidence>
<dbReference type="CDD" id="cd02064">
    <property type="entry name" value="FAD_synthetase_N"/>
    <property type="match status" value="1"/>
</dbReference>
<dbReference type="GO" id="GO:0008531">
    <property type="term" value="F:riboflavin kinase activity"/>
    <property type="evidence" value="ECO:0007669"/>
    <property type="project" value="UniProtKB-EC"/>
</dbReference>
<comment type="pathway">
    <text evidence="2 15">Cofactor biosynthesis; FAD biosynthesis; FAD from FMN: step 1/1.</text>
</comment>
<dbReference type="InterPro" id="IPR023465">
    <property type="entry name" value="Riboflavin_kinase_dom_sf"/>
</dbReference>
<dbReference type="Pfam" id="PF01687">
    <property type="entry name" value="Flavokinase"/>
    <property type="match status" value="1"/>
</dbReference>
<keyword evidence="10 15" id="KW-0274">FAD</keyword>
<evidence type="ECO:0000256" key="6">
    <source>
        <dbReference type="ARBA" id="ARBA00022679"/>
    </source>
</evidence>
<dbReference type="PANTHER" id="PTHR22749:SF6">
    <property type="entry name" value="RIBOFLAVIN KINASE"/>
    <property type="match status" value="1"/>
</dbReference>
<dbReference type="GO" id="GO:0003919">
    <property type="term" value="F:FMN adenylyltransferase activity"/>
    <property type="evidence" value="ECO:0007669"/>
    <property type="project" value="UniProtKB-EC"/>
</dbReference>
<feature type="domain" description="Riboflavin kinase" evidence="16">
    <location>
        <begin position="183"/>
        <end position="314"/>
    </location>
</feature>
<dbReference type="NCBIfam" id="NF004160">
    <property type="entry name" value="PRK05627.1-3"/>
    <property type="match status" value="1"/>
</dbReference>
<keyword evidence="18" id="KW-1185">Reference proteome</keyword>
<dbReference type="EMBL" id="JAKEVY010000002">
    <property type="protein sequence ID" value="MCF1715005.1"/>
    <property type="molecule type" value="Genomic_DNA"/>
</dbReference>
<sequence>MQVHRNIEQLPSFRNAILTIGTFDGVHLGHGSIIAQMKSLAKEVAGETVILTFHPHPRRIVGKEPQAVLLLNTLPEKIRLLEEAGIDHLVVIPFTPEFAIQPPRAYVEDFLIRYFKPHTVIIGYDHRFGHNREGDFKLLETYAQNKAFGLVEIPGKLLEASTISSTRIRQALLQGDVHLASNLLGYDYFFDGMVVKGNQLGRTLGYPTANLQLTDNEKLIPANGVYAVTVRLSGPVSNGEAQLKGMMNIGVRPTVDGLSRVIEVNIFDFDADIYGQTIQVTLKHWLRAEQKFSGLEALKEQLARDKATSVGLLNSL</sequence>
<keyword evidence="9 15" id="KW-0418">Kinase</keyword>
<keyword evidence="7 15" id="KW-0548">Nucleotidyltransferase</keyword>
<dbReference type="InterPro" id="IPR015864">
    <property type="entry name" value="FAD_synthase"/>
</dbReference>
<evidence type="ECO:0000256" key="14">
    <source>
        <dbReference type="ARBA" id="ARBA00049494"/>
    </source>
</evidence>
<evidence type="ECO:0000256" key="3">
    <source>
        <dbReference type="ARBA" id="ARBA00005201"/>
    </source>
</evidence>
<evidence type="ECO:0000256" key="10">
    <source>
        <dbReference type="ARBA" id="ARBA00022827"/>
    </source>
</evidence>
<proteinExistence type="inferred from homology"/>
<dbReference type="EC" id="2.7.7.2" evidence="15"/>
<organism evidence="17 18">
    <name type="scientific">Flavihumibacter fluminis</name>
    <dbReference type="NCBI Taxonomy" id="2909236"/>
    <lineage>
        <taxon>Bacteria</taxon>
        <taxon>Pseudomonadati</taxon>
        <taxon>Bacteroidota</taxon>
        <taxon>Chitinophagia</taxon>
        <taxon>Chitinophagales</taxon>
        <taxon>Chitinophagaceae</taxon>
        <taxon>Flavihumibacter</taxon>
    </lineage>
</organism>
<dbReference type="Gene3D" id="3.40.50.620">
    <property type="entry name" value="HUPs"/>
    <property type="match status" value="1"/>
</dbReference>
<evidence type="ECO:0000256" key="5">
    <source>
        <dbReference type="ARBA" id="ARBA00022643"/>
    </source>
</evidence>
<evidence type="ECO:0000256" key="11">
    <source>
        <dbReference type="ARBA" id="ARBA00022840"/>
    </source>
</evidence>
<evidence type="ECO:0000256" key="2">
    <source>
        <dbReference type="ARBA" id="ARBA00004726"/>
    </source>
</evidence>
<keyword evidence="8 15" id="KW-0547">Nucleotide-binding</keyword>